<accession>A0A8K0JQ77</accession>
<reference evidence="8" key="1">
    <citation type="submission" date="2020-04" db="EMBL/GenBank/DDBJ databases">
        <title>Analysis of mating type loci in Filobasidium floriforme.</title>
        <authorList>
            <person name="Nowrousian M."/>
        </authorList>
    </citation>
    <scope>NUCLEOTIDE SEQUENCE</scope>
    <source>
        <strain evidence="8">CBS 6242</strain>
    </source>
</reference>
<keyword evidence="9" id="KW-1185">Reference proteome</keyword>
<dbReference type="AlphaFoldDB" id="A0A8K0JQ77"/>
<dbReference type="InterPro" id="IPR001510">
    <property type="entry name" value="Znf_PARP"/>
</dbReference>
<sequence>MPYRLEVTTNARRSCNGTKPCKGSKITKGECVFGTWVTFKETGSFKWRHLACMTPKVIQNLKNEIPDPTEVDGYDELPEPLQDKFKQYFEDEAIPDEDRPESAIPKSDDENAEEKEEDGAAGKKGKKGAKGAKGKKAAGDTDANEKEEKKPKKGSKKAKDDEDPTTSKRKPASKRKKAESDAESSALSDEEDMKPANKKAKTVKKEAPASKRSGRAVRERLTSPVHYGILIDRRETYLLVDRPQARSL</sequence>
<protein>
    <recommendedName>
        <fullName evidence="7">PARP-type domain-containing protein</fullName>
    </recommendedName>
</protein>
<feature type="compositionally biased region" description="Basic residues" evidence="6">
    <location>
        <begin position="167"/>
        <end position="177"/>
    </location>
</feature>
<dbReference type="GO" id="GO:0008270">
    <property type="term" value="F:zinc ion binding"/>
    <property type="evidence" value="ECO:0007669"/>
    <property type="project" value="UniProtKB-KW"/>
</dbReference>
<organism evidence="8 9">
    <name type="scientific">Filobasidium floriforme</name>
    <dbReference type="NCBI Taxonomy" id="5210"/>
    <lineage>
        <taxon>Eukaryota</taxon>
        <taxon>Fungi</taxon>
        <taxon>Dikarya</taxon>
        <taxon>Basidiomycota</taxon>
        <taxon>Agaricomycotina</taxon>
        <taxon>Tremellomycetes</taxon>
        <taxon>Filobasidiales</taxon>
        <taxon>Filobasidiaceae</taxon>
        <taxon>Filobasidium</taxon>
    </lineage>
</organism>
<evidence type="ECO:0000313" key="9">
    <source>
        <dbReference type="Proteomes" id="UP000812966"/>
    </source>
</evidence>
<dbReference type="SMART" id="SM01336">
    <property type="entry name" value="zf-PARP"/>
    <property type="match status" value="1"/>
</dbReference>
<keyword evidence="5" id="KW-0539">Nucleus</keyword>
<comment type="caution">
    <text evidence="8">The sequence shown here is derived from an EMBL/GenBank/DDBJ whole genome shotgun (WGS) entry which is preliminary data.</text>
</comment>
<feature type="region of interest" description="Disordered" evidence="6">
    <location>
        <begin position="87"/>
        <end position="220"/>
    </location>
</feature>
<dbReference type="EMBL" id="JABELV010000018">
    <property type="protein sequence ID" value="KAG7566928.1"/>
    <property type="molecule type" value="Genomic_DNA"/>
</dbReference>
<evidence type="ECO:0000256" key="1">
    <source>
        <dbReference type="ARBA" id="ARBA00004123"/>
    </source>
</evidence>
<feature type="compositionally biased region" description="Acidic residues" evidence="6">
    <location>
        <begin position="110"/>
        <end position="119"/>
    </location>
</feature>
<gene>
    <name evidence="8" type="ORF">FFLO_01307</name>
</gene>
<dbReference type="Pfam" id="PF00645">
    <property type="entry name" value="zf-PARP"/>
    <property type="match status" value="1"/>
</dbReference>
<evidence type="ECO:0000313" key="8">
    <source>
        <dbReference type="EMBL" id="KAG7566928.1"/>
    </source>
</evidence>
<feature type="domain" description="PARP-type" evidence="7">
    <location>
        <begin position="3"/>
        <end position="93"/>
    </location>
</feature>
<evidence type="ECO:0000256" key="3">
    <source>
        <dbReference type="ARBA" id="ARBA00022771"/>
    </source>
</evidence>
<evidence type="ECO:0000256" key="5">
    <source>
        <dbReference type="ARBA" id="ARBA00023242"/>
    </source>
</evidence>
<keyword evidence="2" id="KW-0479">Metal-binding</keyword>
<dbReference type="PROSITE" id="PS50064">
    <property type="entry name" value="ZF_PARP_2"/>
    <property type="match status" value="1"/>
</dbReference>
<name>A0A8K0JQ77_9TREE</name>
<feature type="compositionally biased region" description="Basic and acidic residues" evidence="6">
    <location>
        <begin position="137"/>
        <end position="150"/>
    </location>
</feature>
<evidence type="ECO:0000259" key="7">
    <source>
        <dbReference type="PROSITE" id="PS50064"/>
    </source>
</evidence>
<dbReference type="GO" id="GO:0005634">
    <property type="term" value="C:nucleus"/>
    <property type="evidence" value="ECO:0007669"/>
    <property type="project" value="UniProtKB-SubCell"/>
</dbReference>
<dbReference type="Gene3D" id="3.30.1740.10">
    <property type="entry name" value="Zinc finger, PARP-type"/>
    <property type="match status" value="1"/>
</dbReference>
<dbReference type="Proteomes" id="UP000812966">
    <property type="component" value="Unassembled WGS sequence"/>
</dbReference>
<dbReference type="InterPro" id="IPR036957">
    <property type="entry name" value="Znf_PARP_sf"/>
</dbReference>
<proteinExistence type="predicted"/>
<comment type="subcellular location">
    <subcellularLocation>
        <location evidence="1">Nucleus</location>
    </subcellularLocation>
</comment>
<dbReference type="GO" id="GO:0003677">
    <property type="term" value="F:DNA binding"/>
    <property type="evidence" value="ECO:0007669"/>
    <property type="project" value="InterPro"/>
</dbReference>
<evidence type="ECO:0000256" key="2">
    <source>
        <dbReference type="ARBA" id="ARBA00022723"/>
    </source>
</evidence>
<dbReference type="SUPFAM" id="SSF57716">
    <property type="entry name" value="Glucocorticoid receptor-like (DNA-binding domain)"/>
    <property type="match status" value="1"/>
</dbReference>
<keyword evidence="4" id="KW-0862">Zinc</keyword>
<feature type="compositionally biased region" description="Basic residues" evidence="6">
    <location>
        <begin position="123"/>
        <end position="136"/>
    </location>
</feature>
<evidence type="ECO:0000256" key="6">
    <source>
        <dbReference type="SAM" id="MobiDB-lite"/>
    </source>
</evidence>
<keyword evidence="3" id="KW-0863">Zinc-finger</keyword>
<evidence type="ECO:0000256" key="4">
    <source>
        <dbReference type="ARBA" id="ARBA00022833"/>
    </source>
</evidence>
<feature type="compositionally biased region" description="Basic and acidic residues" evidence="6">
    <location>
        <begin position="96"/>
        <end position="109"/>
    </location>
</feature>